<keyword evidence="4" id="KW-0830">Ubiquinone</keyword>
<protein>
    <recommendedName>
        <fullName evidence="1">Ubiquinone biosynthesis accessory factor UbiJ</fullName>
    </recommendedName>
</protein>
<evidence type="ECO:0000259" key="3">
    <source>
        <dbReference type="Pfam" id="PF02036"/>
    </source>
</evidence>
<keyword evidence="2" id="KW-0175">Coiled coil</keyword>
<dbReference type="PANTHER" id="PTHR38693">
    <property type="entry name" value="UBIQUINONE BIOSYNTHESIS PROTEIN UBIJ"/>
    <property type="match status" value="1"/>
</dbReference>
<keyword evidence="1" id="KW-0831">Ubiquinone biosynthesis</keyword>
<dbReference type="InterPro" id="IPR003033">
    <property type="entry name" value="SCP2_sterol-bd_dom"/>
</dbReference>
<dbReference type="GO" id="GO:0005737">
    <property type="term" value="C:cytoplasm"/>
    <property type="evidence" value="ECO:0007669"/>
    <property type="project" value="UniProtKB-SubCell"/>
</dbReference>
<proteinExistence type="inferred from homology"/>
<comment type="caution">
    <text evidence="4">The sequence shown here is derived from an EMBL/GenBank/DDBJ whole genome shotgun (WGS) entry which is preliminary data.</text>
</comment>
<dbReference type="GO" id="GO:0006744">
    <property type="term" value="P:ubiquinone biosynthetic process"/>
    <property type="evidence" value="ECO:0007669"/>
    <property type="project" value="UniProtKB-UniRule"/>
</dbReference>
<evidence type="ECO:0000313" key="5">
    <source>
        <dbReference type="Proteomes" id="UP000519004"/>
    </source>
</evidence>
<dbReference type="AlphaFoldDB" id="A0A7W7Y118"/>
<comment type="pathway">
    <text evidence="1">Cofactor biosynthesis; ubiquinone biosynthesis.</text>
</comment>
<comment type="subcellular location">
    <subcellularLocation>
        <location evidence="1">Cytoplasm</location>
    </subcellularLocation>
</comment>
<feature type="domain" description="SCP2" evidence="3">
    <location>
        <begin position="24"/>
        <end position="123"/>
    </location>
</feature>
<evidence type="ECO:0000256" key="1">
    <source>
        <dbReference type="HAMAP-Rule" id="MF_02215"/>
    </source>
</evidence>
<organism evidence="4 5">
    <name type="scientific">Rehaibacterium terrae</name>
    <dbReference type="NCBI Taxonomy" id="1341696"/>
    <lineage>
        <taxon>Bacteria</taxon>
        <taxon>Pseudomonadati</taxon>
        <taxon>Pseudomonadota</taxon>
        <taxon>Gammaproteobacteria</taxon>
        <taxon>Lysobacterales</taxon>
        <taxon>Lysobacteraceae</taxon>
        <taxon>Rehaibacterium</taxon>
    </lineage>
</organism>
<dbReference type="PANTHER" id="PTHR38693:SF1">
    <property type="entry name" value="UBIQUINONE BIOSYNTHESIS ACCESSORY FACTOR UBIJ"/>
    <property type="match status" value="1"/>
</dbReference>
<evidence type="ECO:0000313" key="4">
    <source>
        <dbReference type="EMBL" id="MBB5016149.1"/>
    </source>
</evidence>
<keyword evidence="5" id="KW-1185">Reference proteome</keyword>
<evidence type="ECO:0000256" key="2">
    <source>
        <dbReference type="SAM" id="Coils"/>
    </source>
</evidence>
<dbReference type="HAMAP" id="MF_02215">
    <property type="entry name" value="UbiJ"/>
    <property type="match status" value="1"/>
</dbReference>
<comment type="function">
    <text evidence="1">Required for ubiquinone (coenzyme Q) biosynthesis. Binds hydrophobic ubiquinone biosynthetic intermediates via its SCP2 domain and is essential for the stability of the Ubi complex. May constitute a docking platform where Ubi enzymes assemble and access their SCP2-bound polyprenyl substrates.</text>
</comment>
<reference evidence="4 5" key="1">
    <citation type="submission" date="2020-08" db="EMBL/GenBank/DDBJ databases">
        <title>Genomic Encyclopedia of Type Strains, Phase IV (KMG-IV): sequencing the most valuable type-strain genomes for metagenomic binning, comparative biology and taxonomic classification.</title>
        <authorList>
            <person name="Goeker M."/>
        </authorList>
    </citation>
    <scope>NUCLEOTIDE SEQUENCE [LARGE SCALE GENOMIC DNA]</scope>
    <source>
        <strain evidence="4 5">DSM 25897</strain>
    </source>
</reference>
<comment type="similarity">
    <text evidence="1">Belongs to the UbiJ family.</text>
</comment>
<sequence length="217" mass="23038">MTARPASPLDALKPLAGRALEAALNRVLALDPDTHAALAALEGRRIALAVEAPPLALEITVHAGRLAVGPVRGEHEPDLSVRGTLGGLIAQLPFLRAQGGPPVGKVRIAGDAELARRLQKLAKDFAPDWDKPFADLFGEVVGMQLARAVRGALAAGLSGARALARDTADYLSEESRLVASKVELEQFHDEVDAVRERAERLAVRIQRLQARLPESGA</sequence>
<name>A0A7W7Y118_9GAMM</name>
<accession>A0A7W7Y118</accession>
<keyword evidence="1" id="KW-0963">Cytoplasm</keyword>
<dbReference type="RefSeq" id="WP_183948823.1">
    <property type="nucleotide sequence ID" value="NZ_JACHHX010000015.1"/>
</dbReference>
<gene>
    <name evidence="1" type="primary">ubiJ</name>
    <name evidence="4" type="ORF">HNQ58_002060</name>
</gene>
<dbReference type="InterPro" id="IPR038989">
    <property type="entry name" value="UbiJ"/>
</dbReference>
<dbReference type="EMBL" id="JACHHX010000015">
    <property type="protein sequence ID" value="MBB5016149.1"/>
    <property type="molecule type" value="Genomic_DNA"/>
</dbReference>
<dbReference type="Pfam" id="PF02036">
    <property type="entry name" value="SCP2"/>
    <property type="match status" value="1"/>
</dbReference>
<dbReference type="Proteomes" id="UP000519004">
    <property type="component" value="Unassembled WGS sequence"/>
</dbReference>
<dbReference type="UniPathway" id="UPA00232"/>
<feature type="coiled-coil region" evidence="2">
    <location>
        <begin position="184"/>
        <end position="211"/>
    </location>
</feature>